<keyword evidence="10" id="KW-0969">Cilium</keyword>
<evidence type="ECO:0000256" key="5">
    <source>
        <dbReference type="ARBA" id="ARBA00022840"/>
    </source>
</evidence>
<keyword evidence="3 7" id="KW-0547">Nucleotide-binding</keyword>
<dbReference type="Pfam" id="PF02807">
    <property type="entry name" value="ATP-gua_PtransN"/>
    <property type="match status" value="1"/>
</dbReference>
<accession>A0ABP0MCJ9</accession>
<evidence type="ECO:0000256" key="6">
    <source>
        <dbReference type="PROSITE-ProRule" id="PRU00842"/>
    </source>
</evidence>
<sequence length="357" mass="38731">MPLAIPFEQFPGLGHEDYPGFPTAECPPLPDLSRHCSVCADVLKAHPELYEQLKARATSKGVTLARCIKTGIDNRGHPVLKSLGAVAGDAECYDTFAPLFDKLIESRHGKVRSAESKPFGRRTLTTESAEPFDGYVISCKVTASRSIDGFRFPPAATRQDREEVERMLVDSAASMEGSLKGQYFPLMGSNSYPSKPGGMSATEEKAQHCPLSDARSRVQLPLSVAPLDPGQDLAVADRACDEGVRVMDKGVEKAGAVLDKGCRRLSQSQSVPAPIRAGIQQLTGHSGYNATSGVGPEEAKRIREKHPDRIPILCERSAYSQLPQLVKKLGEQICSARGDERWRVQVFGAERIEEGSA</sequence>
<evidence type="ECO:0000313" key="10">
    <source>
        <dbReference type="EMBL" id="CAK9049200.1"/>
    </source>
</evidence>
<dbReference type="InterPro" id="IPR000749">
    <property type="entry name" value="ATP-guanido_PTrfase"/>
</dbReference>
<dbReference type="Proteomes" id="UP001642464">
    <property type="component" value="Unassembled WGS sequence"/>
</dbReference>
<feature type="domain" description="Phosphagen kinase C-terminal" evidence="9">
    <location>
        <begin position="135"/>
        <end position="186"/>
    </location>
</feature>
<dbReference type="PANTHER" id="PTHR11547:SF38">
    <property type="entry name" value="ARGININE KINASE 1-RELATED"/>
    <property type="match status" value="1"/>
</dbReference>
<feature type="binding site" evidence="7">
    <location>
        <begin position="138"/>
        <end position="142"/>
    </location>
    <ligand>
        <name>ATP</name>
        <dbReference type="ChEBI" id="CHEBI:30616"/>
    </ligand>
</feature>
<evidence type="ECO:0000256" key="2">
    <source>
        <dbReference type="ARBA" id="ARBA00022679"/>
    </source>
</evidence>
<keyword evidence="2 7" id="KW-0808">Transferase</keyword>
<comment type="similarity">
    <text evidence="1 6">Belongs to the ATP:guanido phosphotransferase family.</text>
</comment>
<evidence type="ECO:0000256" key="7">
    <source>
        <dbReference type="PROSITE-ProRule" id="PRU00843"/>
    </source>
</evidence>
<protein>
    <submittedName>
        <fullName evidence="10">Flagellar</fullName>
    </submittedName>
</protein>
<dbReference type="SUPFAM" id="SSF55931">
    <property type="entry name" value="Glutamine synthetase/guanido kinase"/>
    <property type="match status" value="1"/>
</dbReference>
<keyword evidence="10" id="KW-0966">Cell projection</keyword>
<evidence type="ECO:0000313" key="11">
    <source>
        <dbReference type="Proteomes" id="UP001642464"/>
    </source>
</evidence>
<evidence type="ECO:0000256" key="4">
    <source>
        <dbReference type="ARBA" id="ARBA00022777"/>
    </source>
</evidence>
<organism evidence="10 11">
    <name type="scientific">Durusdinium trenchii</name>
    <dbReference type="NCBI Taxonomy" id="1381693"/>
    <lineage>
        <taxon>Eukaryota</taxon>
        <taxon>Sar</taxon>
        <taxon>Alveolata</taxon>
        <taxon>Dinophyceae</taxon>
        <taxon>Suessiales</taxon>
        <taxon>Symbiodiniaceae</taxon>
        <taxon>Durusdinium</taxon>
    </lineage>
</organism>
<evidence type="ECO:0000259" key="9">
    <source>
        <dbReference type="PROSITE" id="PS51510"/>
    </source>
</evidence>
<feature type="domain" description="Phosphagen kinase N-terminal" evidence="8">
    <location>
        <begin position="20"/>
        <end position="109"/>
    </location>
</feature>
<dbReference type="InterPro" id="IPR036802">
    <property type="entry name" value="ATP-guanido_PTrfase_N_sf"/>
</dbReference>
<keyword evidence="4 7" id="KW-0418">Kinase</keyword>
<dbReference type="InterPro" id="IPR022413">
    <property type="entry name" value="ATP-guanido_PTrfase_N"/>
</dbReference>
<comment type="caution">
    <text evidence="7">Lacks conserved residue(s) required for the propagation of feature annotation.</text>
</comment>
<comment type="caution">
    <text evidence="10">The sequence shown here is derived from an EMBL/GenBank/DDBJ whole genome shotgun (WGS) entry which is preliminary data.</text>
</comment>
<dbReference type="SUPFAM" id="SSF48034">
    <property type="entry name" value="Guanido kinase N-terminal domain"/>
    <property type="match status" value="1"/>
</dbReference>
<evidence type="ECO:0000259" key="8">
    <source>
        <dbReference type="PROSITE" id="PS51509"/>
    </source>
</evidence>
<dbReference type="Gene3D" id="3.30.590.10">
    <property type="entry name" value="Glutamine synthetase/guanido kinase, catalytic domain"/>
    <property type="match status" value="1"/>
</dbReference>
<dbReference type="InterPro" id="IPR014746">
    <property type="entry name" value="Gln_synth/guanido_kin_cat_dom"/>
</dbReference>
<keyword evidence="11" id="KW-1185">Reference proteome</keyword>
<dbReference type="Gene3D" id="1.10.135.10">
    <property type="entry name" value="ATP:guanido phosphotransferase, N-terminal domain"/>
    <property type="match status" value="1"/>
</dbReference>
<dbReference type="InterPro" id="IPR022414">
    <property type="entry name" value="ATP-guanido_PTrfase_cat"/>
</dbReference>
<dbReference type="EMBL" id="CAXAMM010021068">
    <property type="protein sequence ID" value="CAK9049200.1"/>
    <property type="molecule type" value="Genomic_DNA"/>
</dbReference>
<name>A0ABP0MCJ9_9DINO</name>
<keyword evidence="10" id="KW-0282">Flagellum</keyword>
<evidence type="ECO:0000256" key="1">
    <source>
        <dbReference type="ARBA" id="ARBA00006798"/>
    </source>
</evidence>
<dbReference type="PANTHER" id="PTHR11547">
    <property type="entry name" value="ARGININE OR CREATINE KINASE"/>
    <property type="match status" value="1"/>
</dbReference>
<reference evidence="10 11" key="1">
    <citation type="submission" date="2024-02" db="EMBL/GenBank/DDBJ databases">
        <authorList>
            <person name="Chen Y."/>
            <person name="Shah S."/>
            <person name="Dougan E. K."/>
            <person name="Thang M."/>
            <person name="Chan C."/>
        </authorList>
    </citation>
    <scope>NUCLEOTIDE SEQUENCE [LARGE SCALE GENOMIC DNA]</scope>
</reference>
<evidence type="ECO:0000256" key="3">
    <source>
        <dbReference type="ARBA" id="ARBA00022741"/>
    </source>
</evidence>
<dbReference type="Gene3D" id="3.10.20.90">
    <property type="entry name" value="Phosphatidylinositol 3-kinase Catalytic Subunit, Chain A, domain 1"/>
    <property type="match status" value="1"/>
</dbReference>
<gene>
    <name evidence="10" type="ORF">SCF082_LOCUS27292</name>
</gene>
<proteinExistence type="inferred from homology"/>
<dbReference type="PROSITE" id="PS51510">
    <property type="entry name" value="PHOSPHAGEN_KINASE_C"/>
    <property type="match status" value="1"/>
</dbReference>
<keyword evidence="5 7" id="KW-0067">ATP-binding</keyword>
<dbReference type="PROSITE" id="PS51509">
    <property type="entry name" value="PHOSPHAGEN_KINASE_N"/>
    <property type="match status" value="1"/>
</dbReference>